<gene>
    <name evidence="2" type="ORF">SBAD_LOCUS11352</name>
</gene>
<evidence type="ECO:0000313" key="3">
    <source>
        <dbReference type="Proteomes" id="UP000270296"/>
    </source>
</evidence>
<accession>A0A3P8D7C6</accession>
<name>A0A3P8D7C6_9BILA</name>
<sequence>MLAFSLNAKQCSPSASEGRPDGGVDADVDIAAGTEEDTFWSRESGETALSDDGQLLGVQRIAEGQLVENDGGCGAGGWSGDMMMSSSLGSTCALYWLCFFEIHYPSFLPWNNSRDLKDEPTNSYLSIASLRYALSKTVSIFGTRPTRRWIFIGRLNGGTDRESASMPHTRAINNAFAGTVVDVPPDAASGHCPSLAIKSGDLTQWY</sequence>
<organism evidence="2 3">
    <name type="scientific">Soboliphyme baturini</name>
    <dbReference type="NCBI Taxonomy" id="241478"/>
    <lineage>
        <taxon>Eukaryota</taxon>
        <taxon>Metazoa</taxon>
        <taxon>Ecdysozoa</taxon>
        <taxon>Nematoda</taxon>
        <taxon>Enoplea</taxon>
        <taxon>Dorylaimia</taxon>
        <taxon>Dioctophymatida</taxon>
        <taxon>Dioctophymatoidea</taxon>
        <taxon>Soboliphymatidae</taxon>
        <taxon>Soboliphyme</taxon>
    </lineage>
</organism>
<dbReference type="Proteomes" id="UP000270296">
    <property type="component" value="Unassembled WGS sequence"/>
</dbReference>
<evidence type="ECO:0000256" key="1">
    <source>
        <dbReference type="SAM" id="MobiDB-lite"/>
    </source>
</evidence>
<feature type="region of interest" description="Disordered" evidence="1">
    <location>
        <begin position="1"/>
        <end position="27"/>
    </location>
</feature>
<dbReference type="AlphaFoldDB" id="A0A3P8D7C6"/>
<keyword evidence="3" id="KW-1185">Reference proteome</keyword>
<evidence type="ECO:0000313" key="2">
    <source>
        <dbReference type="EMBL" id="VDP39350.1"/>
    </source>
</evidence>
<protein>
    <submittedName>
        <fullName evidence="2">Uncharacterized protein</fullName>
    </submittedName>
</protein>
<dbReference type="EMBL" id="UZAM01015499">
    <property type="protein sequence ID" value="VDP39350.1"/>
    <property type="molecule type" value="Genomic_DNA"/>
</dbReference>
<proteinExistence type="predicted"/>
<reference evidence="2 3" key="1">
    <citation type="submission" date="2018-11" db="EMBL/GenBank/DDBJ databases">
        <authorList>
            <consortium name="Pathogen Informatics"/>
        </authorList>
    </citation>
    <scope>NUCLEOTIDE SEQUENCE [LARGE SCALE GENOMIC DNA]</scope>
</reference>